<dbReference type="Gene3D" id="3.40.50.300">
    <property type="entry name" value="P-loop containing nucleotide triphosphate hydrolases"/>
    <property type="match status" value="1"/>
</dbReference>
<evidence type="ECO:0000259" key="5">
    <source>
        <dbReference type="PROSITE" id="PS51206"/>
    </source>
</evidence>
<dbReference type="InterPro" id="IPR014818">
    <property type="entry name" value="Phage/plasmid_primase_P4_C"/>
</dbReference>
<accession>A0A8S5MAC8</accession>
<proteinExistence type="predicted"/>
<dbReference type="GO" id="GO:0004386">
    <property type="term" value="F:helicase activity"/>
    <property type="evidence" value="ECO:0007669"/>
    <property type="project" value="UniProtKB-KW"/>
</dbReference>
<evidence type="ECO:0000256" key="3">
    <source>
        <dbReference type="ARBA" id="ARBA00022806"/>
    </source>
</evidence>
<dbReference type="InterPro" id="IPR027417">
    <property type="entry name" value="P-loop_NTPase"/>
</dbReference>
<dbReference type="PANTHER" id="PTHR35372:SF2">
    <property type="entry name" value="SF3 HELICASE DOMAIN-CONTAINING PROTEIN"/>
    <property type="match status" value="1"/>
</dbReference>
<dbReference type="NCBIfam" id="TIGR01613">
    <property type="entry name" value="primase_Cterm"/>
    <property type="match status" value="1"/>
</dbReference>
<dbReference type="PANTHER" id="PTHR35372">
    <property type="entry name" value="ATP BINDING PROTEIN-RELATED"/>
    <property type="match status" value="1"/>
</dbReference>
<protein>
    <submittedName>
        <fullName evidence="6">DsDNA helicase</fullName>
    </submittedName>
</protein>
<evidence type="ECO:0000256" key="2">
    <source>
        <dbReference type="ARBA" id="ARBA00022801"/>
    </source>
</evidence>
<name>A0A8S5MAC8_9CAUD</name>
<dbReference type="SUPFAM" id="SSF52540">
    <property type="entry name" value="P-loop containing nucleoside triphosphate hydrolases"/>
    <property type="match status" value="1"/>
</dbReference>
<dbReference type="Pfam" id="PF19263">
    <property type="entry name" value="DUF5906"/>
    <property type="match status" value="1"/>
</dbReference>
<evidence type="ECO:0000256" key="1">
    <source>
        <dbReference type="ARBA" id="ARBA00022741"/>
    </source>
</evidence>
<dbReference type="PROSITE" id="PS51206">
    <property type="entry name" value="SF3_HELICASE_1"/>
    <property type="match status" value="1"/>
</dbReference>
<keyword evidence="2" id="KW-0378">Hydrolase</keyword>
<dbReference type="InterPro" id="IPR051620">
    <property type="entry name" value="ORF904-like_C"/>
</dbReference>
<dbReference type="InterPro" id="IPR014015">
    <property type="entry name" value="Helicase_SF3_DNA-vir"/>
</dbReference>
<dbReference type="InterPro" id="IPR045455">
    <property type="entry name" value="NrS-1_pol-like_helicase"/>
</dbReference>
<dbReference type="Pfam" id="PF08706">
    <property type="entry name" value="D5_N"/>
    <property type="match status" value="1"/>
</dbReference>
<dbReference type="SMART" id="SM00885">
    <property type="entry name" value="D5_N"/>
    <property type="match status" value="1"/>
</dbReference>
<dbReference type="GO" id="GO:0005524">
    <property type="term" value="F:ATP binding"/>
    <property type="evidence" value="ECO:0007669"/>
    <property type="project" value="UniProtKB-KW"/>
</dbReference>
<evidence type="ECO:0000256" key="4">
    <source>
        <dbReference type="ARBA" id="ARBA00022840"/>
    </source>
</evidence>
<dbReference type="EMBL" id="BK014859">
    <property type="protein sequence ID" value="DAD79112.1"/>
    <property type="molecule type" value="Genomic_DNA"/>
</dbReference>
<organism evidence="6">
    <name type="scientific">Siphoviridae sp. ctsDY37</name>
    <dbReference type="NCBI Taxonomy" id="2826483"/>
    <lineage>
        <taxon>Viruses</taxon>
        <taxon>Duplodnaviria</taxon>
        <taxon>Heunggongvirae</taxon>
        <taxon>Uroviricota</taxon>
        <taxon>Caudoviricetes</taxon>
    </lineage>
</organism>
<keyword evidence="3 6" id="KW-0347">Helicase</keyword>
<dbReference type="Pfam" id="PF03288">
    <property type="entry name" value="Pox_D5"/>
    <property type="match status" value="1"/>
</dbReference>
<reference evidence="6" key="1">
    <citation type="journal article" date="2021" name="Proc. Natl. Acad. Sci. U.S.A.">
        <title>A Catalog of Tens of Thousands of Viruses from Human Metagenomes Reveals Hidden Associations with Chronic Diseases.</title>
        <authorList>
            <person name="Tisza M.J."/>
            <person name="Buck C.B."/>
        </authorList>
    </citation>
    <scope>NUCLEOTIDE SEQUENCE</scope>
    <source>
        <strain evidence="6">CtsDY37</strain>
    </source>
</reference>
<keyword evidence="1" id="KW-0547">Nucleotide-binding</keyword>
<dbReference type="InterPro" id="IPR004968">
    <property type="entry name" value="DNA_primase/NTPase_C"/>
</dbReference>
<feature type="domain" description="SF3 helicase" evidence="5">
    <location>
        <begin position="350"/>
        <end position="506"/>
    </location>
</feature>
<dbReference type="GO" id="GO:0016787">
    <property type="term" value="F:hydrolase activity"/>
    <property type="evidence" value="ECO:0007669"/>
    <property type="project" value="UniProtKB-KW"/>
</dbReference>
<dbReference type="InterPro" id="IPR006500">
    <property type="entry name" value="Helicase_put_C_phage/plasmid"/>
</dbReference>
<sequence length="632" mass="72834">MFFKGYVETKNKKCMEKFKGRTDFKNYKQVQSLPEFAGILATDTILIDIDDFDESEILFKIVQDLKLKCRVYKTTRGKHFLFKNTKVESNRTHATLALGITADIKIGKRNAYSILKFNNEERPILYDEAENEEAQELPKWLMPIKTTMDFLNMSAGDGRNQALFNYILTLQSNDFSKEEARETIKLINKYVLKEPLTDDEVDVIIRDEAFAKPVFFKGSTFLFDKFAIFLKNNHHITRINNQLHLYKDGVYIAGQAEIESAMIKHIPQLNRAKRTEVMSYLDIMIRENTKPAAANLIAFRNGIYDISEDKFFQFSPEYVITNKIDWDYNPQAYFALTDEVLNNIACDDEEIRALLEELIGYCMYRRNELGKAFILTGSGSNGKSTYLNLIKTMLGKKNISVLDLKKLNDRFSTVMLFGKLANIGDDISDEFITDAAEFKKIVTGETIDAEQKGQPKFDFEPYVKLVFSANTIPRIGKGRDSSAVLRRLVIVPFNAKFTSDNPNFKPFIGDSLQGQESIEYLIKLGIAGLKRVLQNRQFTTSVKIENELNEYEETNNPIIGFFKECEAEDINIENEPTNQVYTKYKEFCIRNSLQELSSGEFSKQVKKYFNFVIIDKKIQGRKCRIFIKAEGQ</sequence>
<evidence type="ECO:0000313" key="6">
    <source>
        <dbReference type="EMBL" id="DAD79112.1"/>
    </source>
</evidence>
<keyword evidence="4" id="KW-0067">ATP-binding</keyword>